<dbReference type="Pfam" id="PF16070">
    <property type="entry name" value="Ig_TMEM132_4th"/>
    <property type="match status" value="1"/>
</dbReference>
<accession>A0A5N5KEN1</accession>
<dbReference type="PANTHER" id="PTHR13388:SF28">
    <property type="entry name" value="TRANSMEMBRANE PROTEIN 132C"/>
    <property type="match status" value="1"/>
</dbReference>
<feature type="transmembrane region" description="Helical" evidence="1">
    <location>
        <begin position="265"/>
        <end position="284"/>
    </location>
</feature>
<evidence type="ECO:0000259" key="2">
    <source>
        <dbReference type="Pfam" id="PF16070"/>
    </source>
</evidence>
<dbReference type="InterPro" id="IPR055421">
    <property type="entry name" value="TMEM132_3rd"/>
</dbReference>
<organism evidence="4 5">
    <name type="scientific">Pangasianodon hypophthalmus</name>
    <name type="common">Striped catfish</name>
    <name type="synonym">Helicophagus hypophthalmus</name>
    <dbReference type="NCBI Taxonomy" id="310915"/>
    <lineage>
        <taxon>Eukaryota</taxon>
        <taxon>Metazoa</taxon>
        <taxon>Chordata</taxon>
        <taxon>Craniata</taxon>
        <taxon>Vertebrata</taxon>
        <taxon>Euteleostomi</taxon>
        <taxon>Actinopterygii</taxon>
        <taxon>Neopterygii</taxon>
        <taxon>Teleostei</taxon>
        <taxon>Ostariophysi</taxon>
        <taxon>Siluriformes</taxon>
        <taxon>Pangasiidae</taxon>
        <taxon>Pangasianodon</taxon>
    </lineage>
</organism>
<dbReference type="Proteomes" id="UP000327468">
    <property type="component" value="Chromosome 24"/>
</dbReference>
<keyword evidence="1" id="KW-0472">Membrane</keyword>
<dbReference type="InterPro" id="IPR026307">
    <property type="entry name" value="TMEM132"/>
</dbReference>
<dbReference type="AlphaFoldDB" id="A0A5N5KEN1"/>
<evidence type="ECO:0000256" key="1">
    <source>
        <dbReference type="SAM" id="Phobius"/>
    </source>
</evidence>
<keyword evidence="1" id="KW-1133">Transmembrane helix</keyword>
<gene>
    <name evidence="4" type="ORF">PHYPO_G00144150</name>
</gene>
<keyword evidence="1" id="KW-0812">Transmembrane</keyword>
<name>A0A5N5KEN1_PANHP</name>
<evidence type="ECO:0000313" key="5">
    <source>
        <dbReference type="Proteomes" id="UP000327468"/>
    </source>
</evidence>
<feature type="domain" description="Transmembrane protein TMEM132 cohesin-like" evidence="3">
    <location>
        <begin position="19"/>
        <end position="160"/>
    </location>
</feature>
<evidence type="ECO:0000259" key="3">
    <source>
        <dbReference type="Pfam" id="PF23039"/>
    </source>
</evidence>
<protein>
    <submittedName>
        <fullName evidence="4">Uncharacterized protein</fullName>
    </submittedName>
</protein>
<keyword evidence="5" id="KW-1185">Reference proteome</keyword>
<feature type="transmembrane region" description="Helical" evidence="1">
    <location>
        <begin position="226"/>
        <end position="245"/>
    </location>
</feature>
<evidence type="ECO:0000313" key="4">
    <source>
        <dbReference type="EMBL" id="KAB5528782.1"/>
    </source>
</evidence>
<dbReference type="InterPro" id="IPR031437">
    <property type="entry name" value="Ig_TMEM132_4th"/>
</dbReference>
<reference evidence="4 5" key="1">
    <citation type="submission" date="2019-06" db="EMBL/GenBank/DDBJ databases">
        <title>A chromosome-scale genome assembly of the striped catfish, Pangasianodon hypophthalmus.</title>
        <authorList>
            <person name="Wen M."/>
            <person name="Zahm M."/>
            <person name="Roques C."/>
            <person name="Cabau C."/>
            <person name="Klopp C."/>
            <person name="Donnadieu C."/>
            <person name="Jouanno E."/>
            <person name="Avarre J.-C."/>
            <person name="Campet M."/>
            <person name="Ha T.T.T."/>
            <person name="Dugue R."/>
            <person name="Lampietro C."/>
            <person name="Louis A."/>
            <person name="Herpin A."/>
            <person name="Echchiki A."/>
            <person name="Berthelot C."/>
            <person name="Parey E."/>
            <person name="Roest-Crollius H."/>
            <person name="Braasch I."/>
            <person name="Postlethwait J."/>
            <person name="Bobe J."/>
            <person name="Montfort J."/>
            <person name="Bouchez O."/>
            <person name="Begum T."/>
            <person name="Schartl M."/>
            <person name="Guiguen Y."/>
        </authorList>
    </citation>
    <scope>NUCLEOTIDE SEQUENCE [LARGE SCALE GENOMIC DNA]</scope>
    <source>
        <strain evidence="4 5">Indonesia</strain>
        <tissue evidence="4">Blood</tissue>
    </source>
</reference>
<dbReference type="Pfam" id="PF23039">
    <property type="entry name" value="TMEM132_3rd"/>
    <property type="match status" value="1"/>
</dbReference>
<proteinExistence type="predicted"/>
<comment type="caution">
    <text evidence="4">The sequence shown here is derived from an EMBL/GenBank/DDBJ whole genome shotgun (WGS) entry which is preliminary data.</text>
</comment>
<feature type="domain" description="Transmembrane protein family 132 fourth" evidence="2">
    <location>
        <begin position="162"/>
        <end position="227"/>
    </location>
</feature>
<dbReference type="PANTHER" id="PTHR13388">
    <property type="entry name" value="DETONATOR, ISOFORM E"/>
    <property type="match status" value="1"/>
</dbReference>
<dbReference type="EMBL" id="VFJC01000025">
    <property type="protein sequence ID" value="KAB5528782.1"/>
    <property type="molecule type" value="Genomic_DNA"/>
</dbReference>
<sequence length="290" mass="32401">MRRIGMVTLTSGDSKRDGTRVRLDQNVEIVTPSRPVKQGQNVKFRILLNTASTTEQLTLRAQYGEGINFVAVKPSNLATWEIKQEVAPGSASFSIFCERKTSSSNERMDGSFEEVMLVDFEMDNFITLQASHSVLWRVEYPSTGETAESVTLVYVRQRDVLGIVPLAEDTEILNTAILTGQRVSLPVKVVTVDQDGTVREVDDPVSCRSTDEDVLKVRQVSVCSSARATGLSTMFLIFTLIWFSFCSKIEFHSFTFVQNKSSKKTALLTLVSFWVYLSVTCCLCRHPTPT</sequence>